<evidence type="ECO:0000313" key="3">
    <source>
        <dbReference type="EMBL" id="OUJ71626.1"/>
    </source>
</evidence>
<keyword evidence="1" id="KW-0732">Signal</keyword>
<organism evidence="3 4">
    <name type="scientific">Hymenobacter crusticola</name>
    <dbReference type="NCBI Taxonomy" id="1770526"/>
    <lineage>
        <taxon>Bacteria</taxon>
        <taxon>Pseudomonadati</taxon>
        <taxon>Bacteroidota</taxon>
        <taxon>Cytophagia</taxon>
        <taxon>Cytophagales</taxon>
        <taxon>Hymenobacteraceae</taxon>
        <taxon>Hymenobacter</taxon>
    </lineage>
</organism>
<dbReference type="Pfam" id="PF13568">
    <property type="entry name" value="OMP_b-brl_2"/>
    <property type="match status" value="1"/>
</dbReference>
<dbReference type="RefSeq" id="WP_086596142.1">
    <property type="nucleotide sequence ID" value="NZ_MTSE01000015.1"/>
</dbReference>
<dbReference type="OrthoDB" id="838174at2"/>
<feature type="chain" id="PRO_5011222290" description="Outer membrane protein beta-barrel domain-containing protein" evidence="1">
    <location>
        <begin position="21"/>
        <end position="213"/>
    </location>
</feature>
<evidence type="ECO:0000256" key="1">
    <source>
        <dbReference type="SAM" id="SignalP"/>
    </source>
</evidence>
<sequence length="213" mass="23318">MKAFFVFLLLIVSMTFSSQAQSVRLGIKAGGNLANGVGKDVQESKYRVGYHAGAVLNIGLGLLGDSVLFLQPEILYSLKGDQATATDSSINAQLVYLDVPVLLKANVGGLFFEAGPQISFLYSNKTITANGNVATNTKVDFQHPALEYGYALGFGYQDPKGFNVGWRYTHSLIPFKKFITNTTTQVTSEVQIRNSVVQFYVGYMFGNLFGRKR</sequence>
<dbReference type="AlphaFoldDB" id="A0A243W8S7"/>
<feature type="domain" description="Outer membrane protein beta-barrel" evidence="2">
    <location>
        <begin position="19"/>
        <end position="175"/>
    </location>
</feature>
<evidence type="ECO:0000313" key="4">
    <source>
        <dbReference type="Proteomes" id="UP000194873"/>
    </source>
</evidence>
<proteinExistence type="predicted"/>
<name>A0A243W8S7_9BACT</name>
<evidence type="ECO:0000259" key="2">
    <source>
        <dbReference type="Pfam" id="PF13568"/>
    </source>
</evidence>
<reference evidence="3 4" key="1">
    <citation type="submission" date="2017-01" db="EMBL/GenBank/DDBJ databases">
        <title>A new Hymenobacter.</title>
        <authorList>
            <person name="Liang Y."/>
            <person name="Feng F."/>
        </authorList>
    </citation>
    <scope>NUCLEOTIDE SEQUENCE [LARGE SCALE GENOMIC DNA]</scope>
    <source>
        <strain evidence="3">MIMBbqt21</strain>
    </source>
</reference>
<gene>
    <name evidence="3" type="ORF">BXP70_21315</name>
</gene>
<dbReference type="Proteomes" id="UP000194873">
    <property type="component" value="Unassembled WGS sequence"/>
</dbReference>
<comment type="caution">
    <text evidence="3">The sequence shown here is derived from an EMBL/GenBank/DDBJ whole genome shotgun (WGS) entry which is preliminary data.</text>
</comment>
<dbReference type="EMBL" id="MTSE01000015">
    <property type="protein sequence ID" value="OUJ71626.1"/>
    <property type="molecule type" value="Genomic_DNA"/>
</dbReference>
<keyword evidence="4" id="KW-1185">Reference proteome</keyword>
<protein>
    <recommendedName>
        <fullName evidence="2">Outer membrane protein beta-barrel domain-containing protein</fullName>
    </recommendedName>
</protein>
<accession>A0A243W8S7</accession>
<dbReference type="InterPro" id="IPR025665">
    <property type="entry name" value="Beta-barrel_OMP_2"/>
</dbReference>
<feature type="signal peptide" evidence="1">
    <location>
        <begin position="1"/>
        <end position="20"/>
    </location>
</feature>